<reference evidence="2 3" key="1">
    <citation type="submission" date="2013-11" db="EMBL/GenBank/DDBJ databases">
        <title>Genome sequencing of Stegodyphus mimosarum.</title>
        <authorList>
            <person name="Bechsgaard J."/>
        </authorList>
    </citation>
    <scope>NUCLEOTIDE SEQUENCE [LARGE SCALE GENOMIC DNA]</scope>
</reference>
<feature type="compositionally biased region" description="Basic and acidic residues" evidence="1">
    <location>
        <begin position="62"/>
        <end position="87"/>
    </location>
</feature>
<feature type="non-terminal residue" evidence="2">
    <location>
        <position position="126"/>
    </location>
</feature>
<evidence type="ECO:0000313" key="2">
    <source>
        <dbReference type="EMBL" id="KFM74490.1"/>
    </source>
</evidence>
<dbReference type="EMBL" id="KK119044">
    <property type="protein sequence ID" value="KFM74490.1"/>
    <property type="molecule type" value="Genomic_DNA"/>
</dbReference>
<accession>A0A087UAV1</accession>
<keyword evidence="3" id="KW-1185">Reference proteome</keyword>
<feature type="region of interest" description="Disordered" evidence="1">
    <location>
        <begin position="62"/>
        <end position="126"/>
    </location>
</feature>
<dbReference type="AlphaFoldDB" id="A0A087UAV1"/>
<evidence type="ECO:0000313" key="3">
    <source>
        <dbReference type="Proteomes" id="UP000054359"/>
    </source>
</evidence>
<dbReference type="Proteomes" id="UP000054359">
    <property type="component" value="Unassembled WGS sequence"/>
</dbReference>
<proteinExistence type="predicted"/>
<gene>
    <name evidence="2" type="ORF">X975_26139</name>
</gene>
<sequence length="126" mass="14234">MACNSDIPASHNAENIYEEIEMKIREVPNSKDILEEPGSEDANEMKKHQIKWTFNATEADLKTEKPSELKTHDVAEKTDIYENDKASQGKGSHSVSSKMSMHVNEGEGDLKSNETSSQFEMYDIPR</sequence>
<name>A0A087UAV1_STEMI</name>
<protein>
    <submittedName>
        <fullName evidence="2">Uncharacterized protein</fullName>
    </submittedName>
</protein>
<feature type="compositionally biased region" description="Low complexity" evidence="1">
    <location>
        <begin position="89"/>
        <end position="103"/>
    </location>
</feature>
<organism evidence="2 3">
    <name type="scientific">Stegodyphus mimosarum</name>
    <name type="common">African social velvet spider</name>
    <dbReference type="NCBI Taxonomy" id="407821"/>
    <lineage>
        <taxon>Eukaryota</taxon>
        <taxon>Metazoa</taxon>
        <taxon>Ecdysozoa</taxon>
        <taxon>Arthropoda</taxon>
        <taxon>Chelicerata</taxon>
        <taxon>Arachnida</taxon>
        <taxon>Araneae</taxon>
        <taxon>Araneomorphae</taxon>
        <taxon>Entelegynae</taxon>
        <taxon>Eresoidea</taxon>
        <taxon>Eresidae</taxon>
        <taxon>Stegodyphus</taxon>
    </lineage>
</organism>
<evidence type="ECO:0000256" key="1">
    <source>
        <dbReference type="SAM" id="MobiDB-lite"/>
    </source>
</evidence>